<dbReference type="PROSITE" id="PS51645">
    <property type="entry name" value="PHR_CRY_ALPHA_BETA"/>
    <property type="match status" value="1"/>
</dbReference>
<feature type="binding site" evidence="2">
    <location>
        <begin position="357"/>
        <end position="361"/>
    </location>
    <ligand>
        <name>FAD</name>
        <dbReference type="ChEBI" id="CHEBI:57692"/>
    </ligand>
</feature>
<feature type="domain" description="Photolyase/cryptochrome alpha/beta" evidence="3">
    <location>
        <begin position="108"/>
        <end position="242"/>
    </location>
</feature>
<dbReference type="InterPro" id="IPR002081">
    <property type="entry name" value="Cryptochrome/DNA_photolyase_1"/>
</dbReference>
<dbReference type="GO" id="GO:0003904">
    <property type="term" value="F:deoxyribodipyrimidine photo-lyase activity"/>
    <property type="evidence" value="ECO:0007669"/>
    <property type="project" value="TreeGrafter"/>
</dbReference>
<dbReference type="GO" id="GO:0000719">
    <property type="term" value="P:photoreactive repair"/>
    <property type="evidence" value="ECO:0007669"/>
    <property type="project" value="TreeGrafter"/>
</dbReference>
<dbReference type="Gene3D" id="1.25.40.80">
    <property type="match status" value="1"/>
</dbReference>
<dbReference type="PANTHER" id="PTHR11455:SF2">
    <property type="entry name" value="BLUE-LIGHT PHOTORECEPTOR PHR2"/>
    <property type="match status" value="1"/>
</dbReference>
<dbReference type="InterPro" id="IPR036155">
    <property type="entry name" value="Crypto/Photolyase_N_sf"/>
</dbReference>
<comment type="cofactor">
    <cofactor evidence="2">
        <name>FAD</name>
        <dbReference type="ChEBI" id="CHEBI:57692"/>
    </cofactor>
    <text evidence="2">Binds 1 FAD per subunit.</text>
</comment>
<comment type="similarity">
    <text evidence="1">Belongs to the DNA photolyase class-1 family.</text>
</comment>
<dbReference type="SUPFAM" id="SSF48173">
    <property type="entry name" value="Cryptochrome/photolyase FAD-binding domain"/>
    <property type="match status" value="1"/>
</dbReference>
<dbReference type="SUPFAM" id="SSF52425">
    <property type="entry name" value="Cryptochrome/photolyase, N-terminal domain"/>
    <property type="match status" value="1"/>
</dbReference>
<dbReference type="Gene3D" id="3.40.50.620">
    <property type="entry name" value="HUPs"/>
    <property type="match status" value="1"/>
</dbReference>
<organism evidence="4 5">
    <name type="scientific">Porphyridium purpureum</name>
    <name type="common">Red alga</name>
    <name type="synonym">Porphyridium cruentum</name>
    <dbReference type="NCBI Taxonomy" id="35688"/>
    <lineage>
        <taxon>Eukaryota</taxon>
        <taxon>Rhodophyta</taxon>
        <taxon>Bangiophyceae</taxon>
        <taxon>Porphyridiales</taxon>
        <taxon>Porphyridiaceae</taxon>
        <taxon>Porphyridium</taxon>
    </lineage>
</organism>
<dbReference type="GO" id="GO:0003677">
    <property type="term" value="F:DNA binding"/>
    <property type="evidence" value="ECO:0007669"/>
    <property type="project" value="TreeGrafter"/>
</dbReference>
<dbReference type="OMA" id="MAPAYTS"/>
<dbReference type="Proteomes" id="UP000324585">
    <property type="component" value="Unassembled WGS sequence"/>
</dbReference>
<comment type="caution">
    <text evidence="4">The sequence shown here is derived from an EMBL/GenBank/DDBJ whole genome shotgun (WGS) entry which is preliminary data.</text>
</comment>
<dbReference type="OrthoDB" id="435881at2759"/>
<accession>A0A5J4Z0V1</accession>
<keyword evidence="4" id="KW-0675">Receptor</keyword>
<keyword evidence="2" id="KW-0285">Flavoprotein</keyword>
<evidence type="ECO:0000256" key="2">
    <source>
        <dbReference type="PIRSR" id="PIRSR602081-1"/>
    </source>
</evidence>
<proteinExistence type="inferred from homology"/>
<evidence type="ECO:0000313" key="5">
    <source>
        <dbReference type="Proteomes" id="UP000324585"/>
    </source>
</evidence>
<protein>
    <submittedName>
        <fullName evidence="4">Blue-light photoreceptor PHR2</fullName>
    </submittedName>
</protein>
<reference evidence="5" key="1">
    <citation type="journal article" date="2019" name="Nat. Commun.">
        <title>Expansion of phycobilisome linker gene families in mesophilic red algae.</title>
        <authorList>
            <person name="Lee J."/>
            <person name="Kim D."/>
            <person name="Bhattacharya D."/>
            <person name="Yoon H.S."/>
        </authorList>
    </citation>
    <scope>NUCLEOTIDE SEQUENCE [LARGE SCALE GENOMIC DNA]</scope>
    <source>
        <strain evidence="5">CCMP 1328</strain>
    </source>
</reference>
<dbReference type="PANTHER" id="PTHR11455">
    <property type="entry name" value="CRYPTOCHROME"/>
    <property type="match status" value="1"/>
</dbReference>
<name>A0A5J4Z0V1_PORPP</name>
<dbReference type="GO" id="GO:0071949">
    <property type="term" value="F:FAD binding"/>
    <property type="evidence" value="ECO:0007669"/>
    <property type="project" value="TreeGrafter"/>
</dbReference>
<evidence type="ECO:0000256" key="1">
    <source>
        <dbReference type="ARBA" id="ARBA00005862"/>
    </source>
</evidence>
<dbReference type="Pfam" id="PF00875">
    <property type="entry name" value="DNA_photolyase"/>
    <property type="match status" value="1"/>
</dbReference>
<feature type="binding site" evidence="2">
    <location>
        <begin position="395"/>
        <end position="402"/>
    </location>
    <ligand>
        <name>FAD</name>
        <dbReference type="ChEBI" id="CHEBI:57692"/>
    </ligand>
</feature>
<dbReference type="InterPro" id="IPR036134">
    <property type="entry name" value="Crypto/Photolyase_FAD-like_sf"/>
</dbReference>
<evidence type="ECO:0000259" key="3">
    <source>
        <dbReference type="PROSITE" id="PS51645"/>
    </source>
</evidence>
<dbReference type="InterPro" id="IPR014729">
    <property type="entry name" value="Rossmann-like_a/b/a_fold"/>
</dbReference>
<gene>
    <name evidence="4" type="ORF">FVE85_0965</name>
</gene>
<dbReference type="EMBL" id="VRMN01000002">
    <property type="protein sequence ID" value="KAA8497236.1"/>
    <property type="molecule type" value="Genomic_DNA"/>
</dbReference>
<dbReference type="AlphaFoldDB" id="A0A5J4Z0V1"/>
<keyword evidence="2" id="KW-0274">FAD</keyword>
<dbReference type="InterPro" id="IPR006050">
    <property type="entry name" value="DNA_photolyase_N"/>
</dbReference>
<keyword evidence="5" id="KW-1185">Reference proteome</keyword>
<sequence length="429" mass="46668">MAFRVNTGANASAFVPSLASGTSSQGQVVTRVGSASAASQVLRRGGMSMNVAALSSMAHAPTFESTLAPMSFSVPAAGAREPTLLPALTPEFTGFDRFGDASAGAKKGKVIVWFRSDLRLHDHPALAKAVEEAAQIVPVYCFDPRQFGKTSFGFEKTGRHRAKFLIESVQDLRRALQAKGSDLVVREGRPEQVLPALARETGCTAVHFHQEVTYEEQEVEMHVEKALEEAGIRAESLWANTLYHESDLPFAISDMPDVYTDFRNQVEQKGVLREPLSEPEAVPSLPARLDAGRIPSLEDLGLSQPPVESAGGNAFTTSASSFIGGETEALKRLAHYLGECRNSEASHYNTHLGADFSCKISPWLAVGCVSPRQIIQELKRETGAANIMKSSSYFECCWRDFFRFITKKYGSARLQKKSVSHTVRAPALA</sequence>
<evidence type="ECO:0000313" key="4">
    <source>
        <dbReference type="EMBL" id="KAA8497236.1"/>
    </source>
</evidence>